<proteinExistence type="predicted"/>
<dbReference type="EMBL" id="CDMW01000001">
    <property type="protein sequence ID" value="CEL89758.1"/>
    <property type="molecule type" value="Genomic_DNA"/>
</dbReference>
<dbReference type="AlphaFoldDB" id="A0A0B7GM04"/>
<evidence type="ECO:0000313" key="1">
    <source>
        <dbReference type="EMBL" id="CEL89758.1"/>
    </source>
</evidence>
<accession>A0A0B7GM04</accession>
<organism evidence="1 2">
    <name type="scientific">Streptococcus sanguinis</name>
    <dbReference type="NCBI Taxonomy" id="1305"/>
    <lineage>
        <taxon>Bacteria</taxon>
        <taxon>Bacillati</taxon>
        <taxon>Bacillota</taxon>
        <taxon>Bacilli</taxon>
        <taxon>Lactobacillales</taxon>
        <taxon>Streptococcaceae</taxon>
        <taxon>Streptococcus</taxon>
    </lineage>
</organism>
<dbReference type="Proteomes" id="UP000183504">
    <property type="component" value="Unassembled WGS sequence"/>
</dbReference>
<name>A0A0B7GM04_STRSA</name>
<reference evidence="1 2" key="1">
    <citation type="submission" date="2015-01" db="EMBL/GenBank/DDBJ databases">
        <authorList>
            <person name="Pelicic Vladimir"/>
        </authorList>
    </citation>
    <scope>NUCLEOTIDE SEQUENCE [LARGE SCALE GENOMIC DNA]</scope>
    <source>
        <strain evidence="1 2">2908</strain>
    </source>
</reference>
<sequence length="161" mass="17968">MAKFNHYILEEGINPNTLEPATAEEIQTAEWYNRFYPITEKLSWGAALYSAYVGYNQYYNKPYTTIPEAIGKGKDWIKGEIPSVGSQPVLGPQLPYGSYSGRSAIDKVYKIKIPKGTTIYDGPVGSQGGIYQGGLNKEQIFIDSPWNLDGVEVIDSWPIIH</sequence>
<protein>
    <submittedName>
        <fullName evidence="1">Uncharacterized protein</fullName>
    </submittedName>
</protein>
<evidence type="ECO:0000313" key="2">
    <source>
        <dbReference type="Proteomes" id="UP000183504"/>
    </source>
</evidence>
<gene>
    <name evidence="1" type="ORF">SSV_0444</name>
</gene>
<dbReference type="RefSeq" id="WP_255297031.1">
    <property type="nucleotide sequence ID" value="NZ_CDMW01000001.1"/>
</dbReference>